<reference evidence="1" key="1">
    <citation type="submission" date="2020-01" db="EMBL/GenBank/DDBJ databases">
        <authorList>
            <person name="Meier V. D."/>
            <person name="Meier V D."/>
        </authorList>
    </citation>
    <scope>NUCLEOTIDE SEQUENCE</scope>
    <source>
        <strain evidence="1">HLG_WM_MAG_06</strain>
    </source>
</reference>
<sequence>MKKKHWIDFLEDSMAISHIFKEDKIIPNLNLIVIEDISTGFNLNSIKELLEGLPSPLPTRQTK</sequence>
<protein>
    <submittedName>
        <fullName evidence="1">Uncharacterized protein</fullName>
    </submittedName>
</protein>
<name>A0A6S6T5P3_9BACT</name>
<accession>A0A6S6T5P3</accession>
<dbReference type="AlphaFoldDB" id="A0A6S6T5P3"/>
<proteinExistence type="predicted"/>
<dbReference type="EMBL" id="CACVAP010000060">
    <property type="protein sequence ID" value="CAA6810453.1"/>
    <property type="molecule type" value="Genomic_DNA"/>
</dbReference>
<evidence type="ECO:0000313" key="1">
    <source>
        <dbReference type="EMBL" id="CAA6810453.1"/>
    </source>
</evidence>
<organism evidence="1">
    <name type="scientific">uncultured Sulfurovum sp</name>
    <dbReference type="NCBI Taxonomy" id="269237"/>
    <lineage>
        <taxon>Bacteria</taxon>
        <taxon>Pseudomonadati</taxon>
        <taxon>Campylobacterota</taxon>
        <taxon>Epsilonproteobacteria</taxon>
        <taxon>Campylobacterales</taxon>
        <taxon>Sulfurovaceae</taxon>
        <taxon>Sulfurovum</taxon>
        <taxon>environmental samples</taxon>
    </lineage>
</organism>
<gene>
    <name evidence="1" type="ORF">HELGO_WM18171</name>
</gene>